<gene>
    <name evidence="11" type="primary">recJ</name>
    <name evidence="11" type="ORF">G4D64_04850</name>
    <name evidence="10" type="ORF">H1Z61_04890</name>
</gene>
<evidence type="ECO:0000259" key="8">
    <source>
        <dbReference type="Pfam" id="PF10141"/>
    </source>
</evidence>
<reference evidence="11 12" key="1">
    <citation type="submission" date="2020-02" db="EMBL/GenBank/DDBJ databases">
        <title>Bacillus aquiflavi sp. nov., isolated from yellow water of strong flavor Chinese baijiu in Yibin region of China.</title>
        <authorList>
            <person name="Xie J."/>
        </authorList>
    </citation>
    <scope>NUCLEOTIDE SEQUENCE [LARGE SCALE GENOMIC DNA]</scope>
    <source>
        <strain evidence="11 12">3H-10</strain>
    </source>
</reference>
<comment type="similarity">
    <text evidence="1">Belongs to the RecJ family.</text>
</comment>
<dbReference type="NCBIfam" id="TIGR00644">
    <property type="entry name" value="recJ"/>
    <property type="match status" value="1"/>
</dbReference>
<dbReference type="InterPro" id="IPR041122">
    <property type="entry name" value="RecJ_OB"/>
</dbReference>
<evidence type="ECO:0000259" key="9">
    <source>
        <dbReference type="Pfam" id="PF17768"/>
    </source>
</evidence>
<feature type="domain" description="DHHA1" evidence="7">
    <location>
        <begin position="346"/>
        <end position="440"/>
    </location>
</feature>
<comment type="caution">
    <text evidence="11">The sequence shown here is derived from an EMBL/GenBank/DDBJ whole genome shotgun (WGS) entry which is preliminary data.</text>
</comment>
<dbReference type="GO" id="GO:0006310">
    <property type="term" value="P:DNA recombination"/>
    <property type="evidence" value="ECO:0007669"/>
    <property type="project" value="InterPro"/>
</dbReference>
<dbReference type="InterPro" id="IPR003156">
    <property type="entry name" value="DHHA1_dom"/>
</dbReference>
<dbReference type="PANTHER" id="PTHR30255:SF2">
    <property type="entry name" value="SINGLE-STRANDED-DNA-SPECIFIC EXONUCLEASE RECJ"/>
    <property type="match status" value="1"/>
</dbReference>
<sequence length="788" mass="88900">MLRSKTRWSVRQADQNKVQELVNELNITPLVASLLVNRGIDTVESARFFLCEENQTFHDPFLFKDMSIAVERIKLAIQLQESILIYGDYDADGVCSTSIMMLTLQELGANVRYYIPNRFTEGYGPNEAAFKKAAKAGVTLIITVDTGIAALNEANIAKELGIDLIITDHHEPGPALPNAYAIIHPKLKDSYYPFTELAGVGVAMKLAHALYGQVPTHLLDIAAIGTVADLVSLQGENRLITKLGIEKLRTTNRIGLKALFKKAQIEQITINEETIGFALAPRINAVGRLDQADPAVNLLLTEDPLEGEQLANKIEQWNIDRQTLVNKITEEAVQIVEEHHHLDENPVLVIEKEGWNSGVIGIVASRLTERFYRPTIVLSIDSETGLAKGSARSIAGFDLFKNLSSCKDILPHFGGHQMAAGMTLKSEDISELKNRLHHLAKTQLTAKDFTPITELDAKVFIEDINIDTILQVFKLAPFGMDNPKPKILIEDVSIASIRKIGADKNHLKVHFEENGITLDAVGFRMGHLYEHISPSSKLSAIGEVSINEWNNIRKPQLFLHDLAVTTWQLFDLRGIKRFEKLVEVIPNENRKWIVFQQNTMDKLKLNSNEEICLIRSTAEAAALQLKGINAVLVDLPIEKELLHHLIMGKTLERIYVHFYKASSDFFSTIPTREHFKWYYAFLAKKGPFDLNKFGDELAKYRGWSHETVDFMSQVFLDLNFAKINNGFISLTNTVKKRDLTESPTYKRKQAQIALEKDLLYSSYNQLKNWFDVHSQEPVKNEEAAKEWI</sequence>
<evidence type="ECO:0000256" key="1">
    <source>
        <dbReference type="ARBA" id="ARBA00005915"/>
    </source>
</evidence>
<dbReference type="Pfam" id="PF17768">
    <property type="entry name" value="RecJ_OB"/>
    <property type="match status" value="1"/>
</dbReference>
<keyword evidence="5 11" id="KW-0269">Exonuclease</keyword>
<dbReference type="GO" id="GO:0008409">
    <property type="term" value="F:5'-3' exonuclease activity"/>
    <property type="evidence" value="ECO:0007669"/>
    <property type="project" value="InterPro"/>
</dbReference>
<evidence type="ECO:0000313" key="10">
    <source>
        <dbReference type="EMBL" id="MBA4536500.1"/>
    </source>
</evidence>
<dbReference type="Proteomes" id="UP000570010">
    <property type="component" value="Unassembled WGS sequence"/>
</dbReference>
<name>A0A6B3VX45_9BACI</name>
<proteinExistence type="inferred from homology"/>
<evidence type="ECO:0000259" key="6">
    <source>
        <dbReference type="Pfam" id="PF01368"/>
    </source>
</evidence>
<dbReference type="Proteomes" id="UP000472971">
    <property type="component" value="Unassembled WGS sequence"/>
</dbReference>
<dbReference type="EMBL" id="JAAIWN010000008">
    <property type="protein sequence ID" value="NEY80867.1"/>
    <property type="molecule type" value="Genomic_DNA"/>
</dbReference>
<reference evidence="10 13" key="2">
    <citation type="submission" date="2020-07" db="EMBL/GenBank/DDBJ databases">
        <authorList>
            <person name="Feng H."/>
        </authorList>
    </citation>
    <scope>NUCLEOTIDE SEQUENCE [LARGE SCALE GENOMIC DNA]</scope>
    <source>
        <strain evidence="13">s-12</strain>
        <strain evidence="10">S-12</strain>
    </source>
</reference>
<keyword evidence="4" id="KW-0378">Hydrolase</keyword>
<accession>A0A6B3VX45</accession>
<dbReference type="Gene3D" id="3.90.1640.30">
    <property type="match status" value="1"/>
</dbReference>
<dbReference type="EMBL" id="JACEIO010000008">
    <property type="protein sequence ID" value="MBA4536500.1"/>
    <property type="molecule type" value="Genomic_DNA"/>
</dbReference>
<dbReference type="Pfam" id="PF10141">
    <property type="entry name" value="ssDNA-exonuc_C"/>
    <property type="match status" value="1"/>
</dbReference>
<evidence type="ECO:0000313" key="11">
    <source>
        <dbReference type="EMBL" id="NEY80867.1"/>
    </source>
</evidence>
<keyword evidence="12" id="KW-1185">Reference proteome</keyword>
<dbReference type="Pfam" id="PF02272">
    <property type="entry name" value="DHHA1"/>
    <property type="match status" value="1"/>
</dbReference>
<protein>
    <recommendedName>
        <fullName evidence="2">Single-stranded-DNA-specific exonuclease RecJ</fullName>
    </recommendedName>
</protein>
<dbReference type="InterPro" id="IPR018779">
    <property type="entry name" value="RecJ_C"/>
</dbReference>
<dbReference type="InterPro" id="IPR001667">
    <property type="entry name" value="DDH_dom"/>
</dbReference>
<evidence type="ECO:0000256" key="2">
    <source>
        <dbReference type="ARBA" id="ARBA00019841"/>
    </source>
</evidence>
<dbReference type="AlphaFoldDB" id="A0A6B3VX45"/>
<dbReference type="InterPro" id="IPR038763">
    <property type="entry name" value="DHH_sf"/>
</dbReference>
<feature type="domain" description="RecJ OB" evidence="9">
    <location>
        <begin position="455"/>
        <end position="561"/>
    </location>
</feature>
<feature type="domain" description="Single-stranded-DNA-specific exonuclease RecJ C-terminal" evidence="8">
    <location>
        <begin position="568"/>
        <end position="770"/>
    </location>
</feature>
<dbReference type="SUPFAM" id="SSF64182">
    <property type="entry name" value="DHH phosphoesterases"/>
    <property type="match status" value="1"/>
</dbReference>
<evidence type="ECO:0000256" key="5">
    <source>
        <dbReference type="ARBA" id="ARBA00022839"/>
    </source>
</evidence>
<evidence type="ECO:0000313" key="12">
    <source>
        <dbReference type="Proteomes" id="UP000472971"/>
    </source>
</evidence>
<dbReference type="GO" id="GO:0003676">
    <property type="term" value="F:nucleic acid binding"/>
    <property type="evidence" value="ECO:0007669"/>
    <property type="project" value="InterPro"/>
</dbReference>
<feature type="domain" description="DDH" evidence="6">
    <location>
        <begin position="82"/>
        <end position="226"/>
    </location>
</feature>
<evidence type="ECO:0000256" key="4">
    <source>
        <dbReference type="ARBA" id="ARBA00022801"/>
    </source>
</evidence>
<evidence type="ECO:0000313" key="13">
    <source>
        <dbReference type="Proteomes" id="UP000570010"/>
    </source>
</evidence>
<dbReference type="PANTHER" id="PTHR30255">
    <property type="entry name" value="SINGLE-STRANDED-DNA-SPECIFIC EXONUCLEASE RECJ"/>
    <property type="match status" value="1"/>
</dbReference>
<dbReference type="Pfam" id="PF01368">
    <property type="entry name" value="DHH"/>
    <property type="match status" value="1"/>
</dbReference>
<dbReference type="InterPro" id="IPR051673">
    <property type="entry name" value="SSDNA_exonuclease_RecJ"/>
</dbReference>
<dbReference type="InterPro" id="IPR004610">
    <property type="entry name" value="RecJ"/>
</dbReference>
<evidence type="ECO:0000256" key="3">
    <source>
        <dbReference type="ARBA" id="ARBA00022722"/>
    </source>
</evidence>
<keyword evidence="3" id="KW-0540">Nuclease</keyword>
<dbReference type="GO" id="GO:0006281">
    <property type="term" value="P:DNA repair"/>
    <property type="evidence" value="ECO:0007669"/>
    <property type="project" value="InterPro"/>
</dbReference>
<evidence type="ECO:0000259" key="7">
    <source>
        <dbReference type="Pfam" id="PF02272"/>
    </source>
</evidence>
<organism evidence="11 12">
    <name type="scientific">Bacillus aquiflavi</name>
    <dbReference type="NCBI Taxonomy" id="2672567"/>
    <lineage>
        <taxon>Bacteria</taxon>
        <taxon>Bacillati</taxon>
        <taxon>Bacillota</taxon>
        <taxon>Bacilli</taxon>
        <taxon>Bacillales</taxon>
        <taxon>Bacillaceae</taxon>
        <taxon>Bacillus</taxon>
    </lineage>
</organism>
<dbReference type="RefSeq" id="WP_163240704.1">
    <property type="nucleotide sequence ID" value="NZ_JAAIWN010000008.1"/>
</dbReference>
<dbReference type="Gene3D" id="3.10.310.30">
    <property type="match status" value="1"/>
</dbReference>